<dbReference type="AlphaFoldDB" id="A0AAD4TK14"/>
<comment type="caution">
    <text evidence="2">The sequence shown here is derived from an EMBL/GenBank/DDBJ whole genome shotgun (WGS) entry which is preliminary data.</text>
</comment>
<accession>A0AAD4TK14</accession>
<organism evidence="2 3">
    <name type="scientific">Papaver atlanticum</name>
    <dbReference type="NCBI Taxonomy" id="357466"/>
    <lineage>
        <taxon>Eukaryota</taxon>
        <taxon>Viridiplantae</taxon>
        <taxon>Streptophyta</taxon>
        <taxon>Embryophyta</taxon>
        <taxon>Tracheophyta</taxon>
        <taxon>Spermatophyta</taxon>
        <taxon>Magnoliopsida</taxon>
        <taxon>Ranunculales</taxon>
        <taxon>Papaveraceae</taxon>
        <taxon>Papaveroideae</taxon>
        <taxon>Papaver</taxon>
    </lineage>
</organism>
<evidence type="ECO:0000313" key="3">
    <source>
        <dbReference type="Proteomes" id="UP001202328"/>
    </source>
</evidence>
<evidence type="ECO:0000256" key="1">
    <source>
        <dbReference type="SAM" id="MobiDB-lite"/>
    </source>
</evidence>
<feature type="region of interest" description="Disordered" evidence="1">
    <location>
        <begin position="1"/>
        <end position="28"/>
    </location>
</feature>
<dbReference type="Proteomes" id="UP001202328">
    <property type="component" value="Unassembled WGS sequence"/>
</dbReference>
<reference evidence="2" key="1">
    <citation type="submission" date="2022-04" db="EMBL/GenBank/DDBJ databases">
        <title>A functionally conserved STORR gene fusion in Papaver species that diverged 16.8 million years ago.</title>
        <authorList>
            <person name="Catania T."/>
        </authorList>
    </citation>
    <scope>NUCLEOTIDE SEQUENCE</scope>
    <source>
        <strain evidence="2">S-188037</strain>
    </source>
</reference>
<evidence type="ECO:0000313" key="2">
    <source>
        <dbReference type="EMBL" id="KAI3960030.1"/>
    </source>
</evidence>
<name>A0AAD4TK14_9MAGN</name>
<gene>
    <name evidence="2" type="ORF">MKW98_016754</name>
</gene>
<keyword evidence="3" id="KW-1185">Reference proteome</keyword>
<dbReference type="EMBL" id="JAJJMB010000948">
    <property type="protein sequence ID" value="KAI3960030.1"/>
    <property type="molecule type" value="Genomic_DNA"/>
</dbReference>
<sequence>MDEFESVKEEIDTGGGDSDEEGSVGGAATGLFSSSSLMLPLREKIVDATVARNLPPPPWSWSQFYKRGIA</sequence>
<feature type="compositionally biased region" description="Basic and acidic residues" evidence="1">
    <location>
        <begin position="1"/>
        <end position="11"/>
    </location>
</feature>
<protein>
    <submittedName>
        <fullName evidence="2">Uncharacterized protein</fullName>
    </submittedName>
</protein>
<proteinExistence type="predicted"/>